<dbReference type="PANTHER" id="PTHR21366:SF14">
    <property type="entry name" value="GLYOXALASE DOMAIN-CONTAINING PROTEIN 5"/>
    <property type="match status" value="1"/>
</dbReference>
<keyword evidence="3" id="KW-0223">Dioxygenase</keyword>
<dbReference type="Proteomes" id="UP000235371">
    <property type="component" value="Unassembled WGS sequence"/>
</dbReference>
<protein>
    <submittedName>
        <fullName evidence="3">Glyoxalase/Bleomycin resistance protein/Dihydroxybiphenyl dioxygenase</fullName>
    </submittedName>
</protein>
<dbReference type="InterPro" id="IPR029068">
    <property type="entry name" value="Glyas_Bleomycin-R_OHBP_Dase"/>
</dbReference>
<dbReference type="GO" id="GO:0051213">
    <property type="term" value="F:dioxygenase activity"/>
    <property type="evidence" value="ECO:0007669"/>
    <property type="project" value="UniProtKB-KW"/>
</dbReference>
<gene>
    <name evidence="3" type="ORF">K444DRAFT_533338</name>
</gene>
<proteinExistence type="inferred from homology"/>
<evidence type="ECO:0000313" key="4">
    <source>
        <dbReference type="Proteomes" id="UP000235371"/>
    </source>
</evidence>
<feature type="domain" description="VOC" evidence="2">
    <location>
        <begin position="12"/>
        <end position="142"/>
    </location>
</feature>
<dbReference type="InterPro" id="IPR037523">
    <property type="entry name" value="VOC_core"/>
</dbReference>
<comment type="similarity">
    <text evidence="1">Belongs to the glyoxalase I family.</text>
</comment>
<dbReference type="InterPro" id="IPR050383">
    <property type="entry name" value="GlyoxalaseI/FosfomycinResist"/>
</dbReference>
<evidence type="ECO:0000256" key="1">
    <source>
        <dbReference type="ARBA" id="ARBA00010363"/>
    </source>
</evidence>
<keyword evidence="4" id="KW-1185">Reference proteome</keyword>
<evidence type="ECO:0000259" key="2">
    <source>
        <dbReference type="PROSITE" id="PS51819"/>
    </source>
</evidence>
<dbReference type="PANTHER" id="PTHR21366">
    <property type="entry name" value="GLYOXALASE FAMILY PROTEIN"/>
    <property type="match status" value="1"/>
</dbReference>
<dbReference type="EMBL" id="KZ613843">
    <property type="protein sequence ID" value="PMD57742.1"/>
    <property type="molecule type" value="Genomic_DNA"/>
</dbReference>
<sequence>MASTQPAAHIISLDHLVLTVSSIPNTQKWYKANLGMKPESFVSAATPSVTRHSLIFGSQKINLHPLGKEFEPRAASARAGSADLCFLTQDDVKAVRNKLIENGVEMVNLGSEKADDGVVERTGARGKIRSVYCRDPDGNLIE</sequence>
<dbReference type="STRING" id="1095630.A0A2J6T402"/>
<name>A0A2J6T402_9HELO</name>
<accession>A0A2J6T402</accession>
<dbReference type="Gene3D" id="3.10.180.10">
    <property type="entry name" value="2,3-Dihydroxybiphenyl 1,2-Dioxygenase, domain 1"/>
    <property type="match status" value="1"/>
</dbReference>
<dbReference type="RefSeq" id="XP_024734646.1">
    <property type="nucleotide sequence ID" value="XM_024875145.1"/>
</dbReference>
<dbReference type="AlphaFoldDB" id="A0A2J6T402"/>
<dbReference type="InParanoid" id="A0A2J6T402"/>
<dbReference type="PROSITE" id="PS51819">
    <property type="entry name" value="VOC"/>
    <property type="match status" value="1"/>
</dbReference>
<organism evidence="3 4">
    <name type="scientific">Hyaloscypha bicolor E</name>
    <dbReference type="NCBI Taxonomy" id="1095630"/>
    <lineage>
        <taxon>Eukaryota</taxon>
        <taxon>Fungi</taxon>
        <taxon>Dikarya</taxon>
        <taxon>Ascomycota</taxon>
        <taxon>Pezizomycotina</taxon>
        <taxon>Leotiomycetes</taxon>
        <taxon>Helotiales</taxon>
        <taxon>Hyaloscyphaceae</taxon>
        <taxon>Hyaloscypha</taxon>
        <taxon>Hyaloscypha bicolor</taxon>
    </lineage>
</organism>
<dbReference type="OrthoDB" id="5371818at2759"/>
<reference evidence="3 4" key="1">
    <citation type="submission" date="2016-04" db="EMBL/GenBank/DDBJ databases">
        <title>A degradative enzymes factory behind the ericoid mycorrhizal symbiosis.</title>
        <authorList>
            <consortium name="DOE Joint Genome Institute"/>
            <person name="Martino E."/>
            <person name="Morin E."/>
            <person name="Grelet G."/>
            <person name="Kuo A."/>
            <person name="Kohler A."/>
            <person name="Daghino S."/>
            <person name="Barry K."/>
            <person name="Choi C."/>
            <person name="Cichocki N."/>
            <person name="Clum A."/>
            <person name="Copeland A."/>
            <person name="Hainaut M."/>
            <person name="Haridas S."/>
            <person name="Labutti K."/>
            <person name="Lindquist E."/>
            <person name="Lipzen A."/>
            <person name="Khouja H.-R."/>
            <person name="Murat C."/>
            <person name="Ohm R."/>
            <person name="Olson A."/>
            <person name="Spatafora J."/>
            <person name="Veneault-Fourrey C."/>
            <person name="Henrissat B."/>
            <person name="Grigoriev I."/>
            <person name="Martin F."/>
            <person name="Perotto S."/>
        </authorList>
    </citation>
    <scope>NUCLEOTIDE SEQUENCE [LARGE SCALE GENOMIC DNA]</scope>
    <source>
        <strain evidence="3 4">E</strain>
    </source>
</reference>
<keyword evidence="3" id="KW-0560">Oxidoreductase</keyword>
<dbReference type="InterPro" id="IPR004360">
    <property type="entry name" value="Glyas_Fos-R_dOase_dom"/>
</dbReference>
<dbReference type="GeneID" id="36583225"/>
<dbReference type="SUPFAM" id="SSF54593">
    <property type="entry name" value="Glyoxalase/Bleomycin resistance protein/Dihydroxybiphenyl dioxygenase"/>
    <property type="match status" value="1"/>
</dbReference>
<dbReference type="Pfam" id="PF00903">
    <property type="entry name" value="Glyoxalase"/>
    <property type="match status" value="1"/>
</dbReference>
<evidence type="ECO:0000313" key="3">
    <source>
        <dbReference type="EMBL" id="PMD57742.1"/>
    </source>
</evidence>